<dbReference type="Proteomes" id="UP001143309">
    <property type="component" value="Unassembled WGS sequence"/>
</dbReference>
<reference evidence="3" key="1">
    <citation type="journal article" date="2014" name="Int. J. Syst. Evol. Microbiol.">
        <title>Complete genome sequence of Corynebacterium casei LMG S-19264T (=DSM 44701T), isolated from a smear-ripened cheese.</title>
        <authorList>
            <consortium name="US DOE Joint Genome Institute (JGI-PGF)"/>
            <person name="Walter F."/>
            <person name="Albersmeier A."/>
            <person name="Kalinowski J."/>
            <person name="Ruckert C."/>
        </authorList>
    </citation>
    <scope>NUCLEOTIDE SEQUENCE</scope>
    <source>
        <strain evidence="3">VKM B-2748</strain>
    </source>
</reference>
<gene>
    <name evidence="3" type="ORF">GCM10008174_13670</name>
</gene>
<keyword evidence="4" id="KW-1185">Reference proteome</keyword>
<dbReference type="RefSeq" id="WP_271200127.1">
    <property type="nucleotide sequence ID" value="NZ_BSFL01000002.1"/>
</dbReference>
<dbReference type="Pfam" id="PF09832">
    <property type="entry name" value="DUF2059"/>
    <property type="match status" value="1"/>
</dbReference>
<accession>A0A9W6JNH6</accession>
<proteinExistence type="predicted"/>
<evidence type="ECO:0000259" key="2">
    <source>
        <dbReference type="Pfam" id="PF09832"/>
    </source>
</evidence>
<evidence type="ECO:0000313" key="4">
    <source>
        <dbReference type="Proteomes" id="UP001143309"/>
    </source>
</evidence>
<dbReference type="EMBL" id="BSFL01000002">
    <property type="protein sequence ID" value="GLK79626.1"/>
    <property type="molecule type" value="Genomic_DNA"/>
</dbReference>
<comment type="caution">
    <text evidence="3">The sequence shown here is derived from an EMBL/GenBank/DDBJ whole genome shotgun (WGS) entry which is preliminary data.</text>
</comment>
<sequence length="168" mass="18768">MTFHATLRRVGVAAAFALAASTGAAFAQADQAAKLKLAHDVIEVSGAASSFDGIIPIFLDEAKRTFVRTRPELSKDFDEVIKVLEPEFEKRREQLINDVATVYAERFTDAELADIKAFYETASGKKLVTILPSVLQASYERTNAWSRQMSQDVVTRMREEMRKKGHDI</sequence>
<feature type="chain" id="PRO_5041000640" description="DUF2059 domain-containing protein" evidence="1">
    <location>
        <begin position="28"/>
        <end position="168"/>
    </location>
</feature>
<evidence type="ECO:0000256" key="1">
    <source>
        <dbReference type="SAM" id="SignalP"/>
    </source>
</evidence>
<dbReference type="InterPro" id="IPR018637">
    <property type="entry name" value="DUF2059"/>
</dbReference>
<evidence type="ECO:0000313" key="3">
    <source>
        <dbReference type="EMBL" id="GLK79626.1"/>
    </source>
</evidence>
<name>A0A9W6JNH6_9HYPH</name>
<feature type="signal peptide" evidence="1">
    <location>
        <begin position="1"/>
        <end position="27"/>
    </location>
</feature>
<reference evidence="3" key="2">
    <citation type="submission" date="2023-01" db="EMBL/GenBank/DDBJ databases">
        <authorList>
            <person name="Sun Q."/>
            <person name="Evtushenko L."/>
        </authorList>
    </citation>
    <scope>NUCLEOTIDE SEQUENCE</scope>
    <source>
        <strain evidence="3">VKM B-2748</strain>
    </source>
</reference>
<dbReference type="AlphaFoldDB" id="A0A9W6JNH6"/>
<feature type="domain" description="DUF2059" evidence="2">
    <location>
        <begin position="93"/>
        <end position="152"/>
    </location>
</feature>
<protein>
    <recommendedName>
        <fullName evidence="2">DUF2059 domain-containing protein</fullName>
    </recommendedName>
</protein>
<keyword evidence="1" id="KW-0732">Signal</keyword>
<organism evidence="3 4">
    <name type="scientific">Methylopila turkensis</name>
    <dbReference type="NCBI Taxonomy" id="1437816"/>
    <lineage>
        <taxon>Bacteria</taxon>
        <taxon>Pseudomonadati</taxon>
        <taxon>Pseudomonadota</taxon>
        <taxon>Alphaproteobacteria</taxon>
        <taxon>Hyphomicrobiales</taxon>
        <taxon>Methylopilaceae</taxon>
        <taxon>Methylopila</taxon>
    </lineage>
</organism>